<proteinExistence type="inferred from homology"/>
<keyword evidence="3" id="KW-0804">Transcription</keyword>
<dbReference type="SUPFAM" id="SSF50784">
    <property type="entry name" value="Transcription factor IIA (TFIIA), beta-barrel domain"/>
    <property type="match status" value="1"/>
</dbReference>
<feature type="compositionally biased region" description="Pro residues" evidence="6">
    <location>
        <begin position="61"/>
        <end position="80"/>
    </location>
</feature>
<evidence type="ECO:0000256" key="6">
    <source>
        <dbReference type="SAM" id="MobiDB-lite"/>
    </source>
</evidence>
<dbReference type="AlphaFoldDB" id="A0AAD9SZM2"/>
<dbReference type="Gene3D" id="2.30.18.10">
    <property type="entry name" value="Transcription factor IIA (TFIIA), beta-barrel domain"/>
    <property type="match status" value="1"/>
</dbReference>
<dbReference type="InterPro" id="IPR009088">
    <property type="entry name" value="TFIIA_b-brl"/>
</dbReference>
<dbReference type="Proteomes" id="UP001285354">
    <property type="component" value="Unassembled WGS sequence"/>
</dbReference>
<dbReference type="InterPro" id="IPR004855">
    <property type="entry name" value="TFIIA_asu/bsu"/>
</dbReference>
<dbReference type="GO" id="GO:0005672">
    <property type="term" value="C:transcription factor TFIIA complex"/>
    <property type="evidence" value="ECO:0007669"/>
    <property type="project" value="InterPro"/>
</dbReference>
<feature type="region of interest" description="Disordered" evidence="6">
    <location>
        <begin position="292"/>
        <end position="343"/>
    </location>
</feature>
<evidence type="ECO:0000256" key="3">
    <source>
        <dbReference type="ARBA" id="ARBA00023163"/>
    </source>
</evidence>
<dbReference type="SUPFAM" id="SSF47396">
    <property type="entry name" value="Transcription factor IIA (TFIIA), alpha-helical domain"/>
    <property type="match status" value="1"/>
</dbReference>
<accession>A0AAD9SZM2</accession>
<comment type="similarity">
    <text evidence="2">Belongs to the TFIIA subunit 1 family.</text>
</comment>
<dbReference type="GO" id="GO:0006367">
    <property type="term" value="P:transcription initiation at RNA polymerase II promoter"/>
    <property type="evidence" value="ECO:0007669"/>
    <property type="project" value="InterPro"/>
</dbReference>
<evidence type="ECO:0000256" key="4">
    <source>
        <dbReference type="ARBA" id="ARBA00023242"/>
    </source>
</evidence>
<feature type="compositionally biased region" description="Low complexity" evidence="6">
    <location>
        <begin position="81"/>
        <end position="90"/>
    </location>
</feature>
<dbReference type="FunFam" id="2.30.18.10:FF:000006">
    <property type="entry name" value="Transcription factor TFIIA complex subunit Toa1"/>
    <property type="match status" value="1"/>
</dbReference>
<dbReference type="CDD" id="cd07976">
    <property type="entry name" value="TFIIA_alpha_beta_like"/>
    <property type="match status" value="2"/>
</dbReference>
<evidence type="ECO:0000256" key="1">
    <source>
        <dbReference type="ARBA" id="ARBA00004123"/>
    </source>
</evidence>
<feature type="compositionally biased region" description="Low complexity" evidence="6">
    <location>
        <begin position="155"/>
        <end position="188"/>
    </location>
</feature>
<dbReference type="Pfam" id="PF03153">
    <property type="entry name" value="TFIIA"/>
    <property type="match status" value="1"/>
</dbReference>
<gene>
    <name evidence="7" type="ORF">QTJ16_003394</name>
</gene>
<organism evidence="7 8">
    <name type="scientific">Diplocarpon rosae</name>
    <dbReference type="NCBI Taxonomy" id="946125"/>
    <lineage>
        <taxon>Eukaryota</taxon>
        <taxon>Fungi</taxon>
        <taxon>Dikarya</taxon>
        <taxon>Ascomycota</taxon>
        <taxon>Pezizomycotina</taxon>
        <taxon>Leotiomycetes</taxon>
        <taxon>Helotiales</taxon>
        <taxon>Drepanopezizaceae</taxon>
        <taxon>Diplocarpon</taxon>
    </lineage>
</organism>
<keyword evidence="8" id="KW-1185">Reference proteome</keyword>
<dbReference type="PANTHER" id="PTHR12694">
    <property type="entry name" value="TRANSCRIPTION INITIATION FACTOR IIA SUBUNIT 1"/>
    <property type="match status" value="1"/>
</dbReference>
<feature type="compositionally biased region" description="Low complexity" evidence="6">
    <location>
        <begin position="202"/>
        <end position="222"/>
    </location>
</feature>
<evidence type="ECO:0000313" key="8">
    <source>
        <dbReference type="Proteomes" id="UP001285354"/>
    </source>
</evidence>
<evidence type="ECO:0000256" key="2">
    <source>
        <dbReference type="ARBA" id="ARBA00010059"/>
    </source>
</evidence>
<sequence>MSNNQVGNVYAQIIDDVITSSRLDFEEGGVDERVLQELRMGWQQKLSQLQVAQFPWDPKPDPPPQPAVSNPNPNPNPPTVPSNSAYQNQNPPAPQPQNPLTMPQQHNNGGPRIKTEPGLEGQGMTMPQPPFQQPLSHPPNTPQMRQQQQNGGGHPQNTPQMQQSQQSYNIQQRSQAMMQAQGMQQGSSTAPRPNLTPEQYKQMMGQNQAHQMQQQRNAQNGNVGSAQTDGVGDEEVETTSVIKRFSPSGEEISVARVEIDSFIRSKIEAMGTSMEGGGLMLPLRQAQASSKLQYKVSKTSQGMAQTDGGDDDDKNGLKDEVDEDAINSDLDDPDDGLNEEEEDDESMGHIMLCMYDKVQRVKNKWYAVHVLLLLFLKCVMKDGVLTVNGKEYVFHKASGEYEW</sequence>
<protein>
    <recommendedName>
        <fullName evidence="5">Transcription initiation factor IIA large subunit</fullName>
    </recommendedName>
</protein>
<dbReference type="Gene3D" id="1.10.287.100">
    <property type="match status" value="1"/>
</dbReference>
<evidence type="ECO:0000256" key="5">
    <source>
        <dbReference type="ARBA" id="ARBA00074154"/>
    </source>
</evidence>
<feature type="region of interest" description="Disordered" evidence="6">
    <location>
        <begin position="50"/>
        <end position="243"/>
    </location>
</feature>
<comment type="caution">
    <text evidence="7">The sequence shown here is derived from an EMBL/GenBank/DDBJ whole genome shotgun (WGS) entry which is preliminary data.</text>
</comment>
<comment type="subcellular location">
    <subcellularLocation>
        <location evidence="1">Nucleus</location>
    </subcellularLocation>
</comment>
<name>A0AAD9SZM2_9HELO</name>
<dbReference type="FunFam" id="1.10.287.100:FF:000001">
    <property type="entry name" value="Transcription initiation factor IIA subunit"/>
    <property type="match status" value="1"/>
</dbReference>
<dbReference type="EMBL" id="JAUBYV010000004">
    <property type="protein sequence ID" value="KAK2627428.1"/>
    <property type="molecule type" value="Genomic_DNA"/>
</dbReference>
<dbReference type="SMART" id="SM01371">
    <property type="entry name" value="TFIIA"/>
    <property type="match status" value="1"/>
</dbReference>
<keyword evidence="4" id="KW-0539">Nucleus</keyword>
<reference evidence="7" key="1">
    <citation type="submission" date="2023-06" db="EMBL/GenBank/DDBJ databases">
        <title>Draft genome of Marssonina rosae.</title>
        <authorList>
            <person name="Cheng Q."/>
        </authorList>
    </citation>
    <scope>NUCLEOTIDE SEQUENCE</scope>
    <source>
        <strain evidence="7">R4</strain>
    </source>
</reference>
<evidence type="ECO:0000313" key="7">
    <source>
        <dbReference type="EMBL" id="KAK2627428.1"/>
    </source>
</evidence>
<dbReference type="PANTHER" id="PTHR12694:SF8">
    <property type="entry name" value="TRANSCRIPTION INITIATION FACTOR IIA SUBUNIT 1"/>
    <property type="match status" value="1"/>
</dbReference>
<feature type="compositionally biased region" description="Polar residues" evidence="6">
    <location>
        <begin position="292"/>
        <end position="304"/>
    </location>
</feature>
<feature type="compositionally biased region" description="Acidic residues" evidence="6">
    <location>
        <begin position="320"/>
        <end position="343"/>
    </location>
</feature>
<feature type="compositionally biased region" description="Pro residues" evidence="6">
    <location>
        <begin position="127"/>
        <end position="141"/>
    </location>
</feature>